<organism evidence="5">
    <name type="scientific">Methyloraptor flagellatus</name>
    <dbReference type="NCBI Taxonomy" id="3162530"/>
    <lineage>
        <taxon>Bacteria</taxon>
        <taxon>Pseudomonadati</taxon>
        <taxon>Pseudomonadota</taxon>
        <taxon>Alphaproteobacteria</taxon>
        <taxon>Hyphomicrobiales</taxon>
        <taxon>Ancalomicrobiaceae</taxon>
        <taxon>Methyloraptor</taxon>
    </lineage>
</organism>
<dbReference type="InterPro" id="IPR001764">
    <property type="entry name" value="Glyco_hydro_3_N"/>
</dbReference>
<dbReference type="RefSeq" id="WP_407051782.1">
    <property type="nucleotide sequence ID" value="NZ_CP158568.1"/>
</dbReference>
<comment type="similarity">
    <text evidence="1">Belongs to the glycosyl hydrolase 3 family.</text>
</comment>
<keyword evidence="2 5" id="KW-0378">Hydrolase</keyword>
<sequence length="870" mass="92230">MLRNVSCLRPSRLARRAAQPAVLALALLAVAPAHADDRSDLKALVAAMTVEEKLALVRGAPDPENLGGAGYLPGVPRLGIPPLRSADGPAGIEVRTEATALPAPEAVAATFDPALAEAYGGVLGREARALGMDVVLAPHVNIARLPVFHRVKDEHGEDPLLAARMGAAEIRGIQAAGAMAEVKHLAANDQFRGQDVYDFRIPERALAEIHLPPFEAAVREAGVASVMCAYNRVNGPFSCAQKELMTGFLRKRWGFDGFVTSDWNGARSFALDAGLDVEMPGTYTPSWYGRLAAKSARDPAASARLDRAVLRVLGQMKRFGLLSGASPTGGTAVVPPRPVLEFEAGAAVARKVATAGAVLLKNDGLLPIEPAETPKTVLLVGPTAERLAAGAGVERAYGVKARMVSPLEALKAAPPAGWTVDHRVGIDLEGTVIPTEHLSWTDEEDGTAQGAQGHGLVRMPTSDPNAEADIDATLDFTGGRALPEGSDLTWAGLMTVPETGIYDLMLEIGGGSGRIQLGERIVASARIGANGGVVWPWTGIVTTREGLDITTLRVKLIAGHSYQVKLFAKAQEHIRLSVRFAWVTPAARAAHLASAIAAAHKADRVVVFAHEDGQPPDRETLALPVDQDALIRALAEANPNLAVVVTAGRPVTMPWIDKVKAVLLGWYPGQEGGAALADLLTGRAEPGGRLPLTFPTTDDQTPARGHPERYQGHDEIVDYSEGLEVGYRWYDAQGETPLFPFGHGLGYTRFSWRDPLVVADGDGAVAIVTVKNEGARAGSDVVQVYLGRAAGAAPGTPPKALAGFTRVRLEAGAETRVAVKLAPRAFESWSEKDHAWRRESDERRVLIAASSRDIRFDLPLRPATTAQTGN</sequence>
<dbReference type="InterPro" id="IPR013783">
    <property type="entry name" value="Ig-like_fold"/>
</dbReference>
<keyword evidence="3" id="KW-0732">Signal</keyword>
<evidence type="ECO:0000259" key="4">
    <source>
        <dbReference type="SMART" id="SM01217"/>
    </source>
</evidence>
<dbReference type="Gene3D" id="2.60.40.10">
    <property type="entry name" value="Immunoglobulins"/>
    <property type="match status" value="1"/>
</dbReference>
<dbReference type="InterPro" id="IPR036881">
    <property type="entry name" value="Glyco_hydro_3_C_sf"/>
</dbReference>
<dbReference type="Pfam" id="PF00933">
    <property type="entry name" value="Glyco_hydro_3"/>
    <property type="match status" value="1"/>
</dbReference>
<dbReference type="InterPro" id="IPR017853">
    <property type="entry name" value="GH"/>
</dbReference>
<dbReference type="InterPro" id="IPR036962">
    <property type="entry name" value="Glyco_hydro_3_N_sf"/>
</dbReference>
<dbReference type="GO" id="GO:0005975">
    <property type="term" value="P:carbohydrate metabolic process"/>
    <property type="evidence" value="ECO:0007669"/>
    <property type="project" value="InterPro"/>
</dbReference>
<dbReference type="InterPro" id="IPR026891">
    <property type="entry name" value="Fn3-like"/>
</dbReference>
<gene>
    <name evidence="5" type="ORF">ABS361_11015</name>
</gene>
<dbReference type="InterPro" id="IPR002772">
    <property type="entry name" value="Glyco_hydro_3_C"/>
</dbReference>
<protein>
    <submittedName>
        <fullName evidence="5">Glycoside hydrolase family 3 C-terminal domain-containing protein</fullName>
    </submittedName>
</protein>
<evidence type="ECO:0000256" key="2">
    <source>
        <dbReference type="ARBA" id="ARBA00022801"/>
    </source>
</evidence>
<dbReference type="Gene3D" id="2.60.120.380">
    <property type="match status" value="1"/>
</dbReference>
<dbReference type="SUPFAM" id="SSF51445">
    <property type="entry name" value="(Trans)glycosidases"/>
    <property type="match status" value="1"/>
</dbReference>
<dbReference type="Gene3D" id="3.20.20.300">
    <property type="entry name" value="Glycoside hydrolase, family 3, N-terminal domain"/>
    <property type="match status" value="1"/>
</dbReference>
<dbReference type="AlphaFoldDB" id="A0AAU7XFT9"/>
<dbReference type="Pfam" id="PF14310">
    <property type="entry name" value="Fn3-like"/>
    <property type="match status" value="1"/>
</dbReference>
<dbReference type="EMBL" id="CP158568">
    <property type="protein sequence ID" value="XBY46689.1"/>
    <property type="molecule type" value="Genomic_DNA"/>
</dbReference>
<dbReference type="GO" id="GO:0004553">
    <property type="term" value="F:hydrolase activity, hydrolyzing O-glycosyl compounds"/>
    <property type="evidence" value="ECO:0007669"/>
    <property type="project" value="InterPro"/>
</dbReference>
<name>A0AAU7XFT9_9HYPH</name>
<dbReference type="SUPFAM" id="SSF52279">
    <property type="entry name" value="Beta-D-glucan exohydrolase, C-terminal domain"/>
    <property type="match status" value="1"/>
</dbReference>
<feature type="chain" id="PRO_5043930304" evidence="3">
    <location>
        <begin position="36"/>
        <end position="870"/>
    </location>
</feature>
<evidence type="ECO:0000256" key="3">
    <source>
        <dbReference type="SAM" id="SignalP"/>
    </source>
</evidence>
<dbReference type="SMART" id="SM01217">
    <property type="entry name" value="Fn3_like"/>
    <property type="match status" value="1"/>
</dbReference>
<feature type="domain" description="Fibronectin type III-like" evidence="4">
    <location>
        <begin position="780"/>
        <end position="851"/>
    </location>
</feature>
<dbReference type="Pfam" id="PF01915">
    <property type="entry name" value="Glyco_hydro_3_C"/>
    <property type="match status" value="1"/>
</dbReference>
<evidence type="ECO:0000313" key="5">
    <source>
        <dbReference type="EMBL" id="XBY46689.1"/>
    </source>
</evidence>
<reference evidence="5" key="1">
    <citation type="submission" date="2024-06" db="EMBL/GenBank/DDBJ databases">
        <title>Methylostella associata gen. nov., sp. nov., a novel Ancalomicrobiaceae-affiliated facultatively methylotrophic bacteria that feed on methanotrophs of the genus Methylococcus.</title>
        <authorList>
            <person name="Saltykova V."/>
            <person name="Danilova O.V."/>
            <person name="Oshkin I.Y."/>
            <person name="Belova S.E."/>
            <person name="Pimenov N.V."/>
            <person name="Dedysh S.N."/>
        </authorList>
    </citation>
    <scope>NUCLEOTIDE SEQUENCE</scope>
    <source>
        <strain evidence="5">S20</strain>
    </source>
</reference>
<dbReference type="Gene3D" id="3.40.50.1700">
    <property type="entry name" value="Glycoside hydrolase family 3 C-terminal domain"/>
    <property type="match status" value="1"/>
</dbReference>
<dbReference type="PRINTS" id="PR00133">
    <property type="entry name" value="GLHYDRLASE3"/>
</dbReference>
<evidence type="ECO:0000256" key="1">
    <source>
        <dbReference type="ARBA" id="ARBA00005336"/>
    </source>
</evidence>
<dbReference type="PANTHER" id="PTHR42715:SF10">
    <property type="entry name" value="BETA-GLUCOSIDASE"/>
    <property type="match status" value="1"/>
</dbReference>
<proteinExistence type="inferred from homology"/>
<dbReference type="KEGG" id="mflg:ABS361_11015"/>
<dbReference type="InterPro" id="IPR050288">
    <property type="entry name" value="Cellulose_deg_GH3"/>
</dbReference>
<feature type="signal peptide" evidence="3">
    <location>
        <begin position="1"/>
        <end position="35"/>
    </location>
</feature>
<accession>A0AAU7XFT9</accession>
<dbReference type="PANTHER" id="PTHR42715">
    <property type="entry name" value="BETA-GLUCOSIDASE"/>
    <property type="match status" value="1"/>
</dbReference>